<evidence type="ECO:0000256" key="8">
    <source>
        <dbReference type="ARBA" id="ARBA00023224"/>
    </source>
</evidence>
<dbReference type="CDD" id="cd06225">
    <property type="entry name" value="HAMP"/>
    <property type="match status" value="1"/>
</dbReference>
<comment type="subcellular location">
    <subcellularLocation>
        <location evidence="1">Cell membrane</location>
        <topology evidence="1">Multi-pass membrane protein</topology>
    </subcellularLocation>
</comment>
<dbReference type="PANTHER" id="PTHR32089">
    <property type="entry name" value="METHYL-ACCEPTING CHEMOTAXIS PROTEIN MCPB"/>
    <property type="match status" value="1"/>
</dbReference>
<feature type="domain" description="Methyl-accepting transducer" evidence="12">
    <location>
        <begin position="388"/>
        <end position="624"/>
    </location>
</feature>
<feature type="domain" description="HAMP" evidence="13">
    <location>
        <begin position="329"/>
        <end position="383"/>
    </location>
</feature>
<evidence type="ECO:0000259" key="12">
    <source>
        <dbReference type="PROSITE" id="PS50111"/>
    </source>
</evidence>
<evidence type="ECO:0000256" key="2">
    <source>
        <dbReference type="ARBA" id="ARBA00022475"/>
    </source>
</evidence>
<keyword evidence="8 10" id="KW-0807">Transducer</keyword>
<dbReference type="Pfam" id="PF00672">
    <property type="entry name" value="HAMP"/>
    <property type="match status" value="1"/>
</dbReference>
<evidence type="ECO:0000256" key="1">
    <source>
        <dbReference type="ARBA" id="ARBA00004651"/>
    </source>
</evidence>
<dbReference type="Proteomes" id="UP000765224">
    <property type="component" value="Unassembled WGS sequence"/>
</dbReference>
<evidence type="ECO:0000313" key="15">
    <source>
        <dbReference type="Proteomes" id="UP000765224"/>
    </source>
</evidence>
<dbReference type="InterPro" id="IPR003660">
    <property type="entry name" value="HAMP_dom"/>
</dbReference>
<dbReference type="InterPro" id="IPR004089">
    <property type="entry name" value="MCPsignal_dom"/>
</dbReference>
<evidence type="ECO:0000256" key="4">
    <source>
        <dbReference type="ARBA" id="ARBA00022500"/>
    </source>
</evidence>
<evidence type="ECO:0000256" key="10">
    <source>
        <dbReference type="PROSITE-ProRule" id="PRU00284"/>
    </source>
</evidence>
<organism evidence="14 15">
    <name type="scientific">Pseudomonas ekonensis</name>
    <dbReference type="NCBI Taxonomy" id="2842353"/>
    <lineage>
        <taxon>Bacteria</taxon>
        <taxon>Pseudomonadati</taxon>
        <taxon>Pseudomonadota</taxon>
        <taxon>Gammaproteobacteria</taxon>
        <taxon>Pseudomonadales</taxon>
        <taxon>Pseudomonadaceae</taxon>
        <taxon>Pseudomonas</taxon>
    </lineage>
</organism>
<dbReference type="RefSeq" id="WP_217891791.1">
    <property type="nucleotide sequence ID" value="NZ_JAHSTS010000001.1"/>
</dbReference>
<keyword evidence="4" id="KW-0145">Chemotaxis</keyword>
<keyword evidence="15" id="KW-1185">Reference proteome</keyword>
<dbReference type="EMBL" id="JAHSTS010000001">
    <property type="protein sequence ID" value="MBV4458183.1"/>
    <property type="molecule type" value="Genomic_DNA"/>
</dbReference>
<protein>
    <submittedName>
        <fullName evidence="14">Methyl-accepting chemotaxis protein</fullName>
    </submittedName>
</protein>
<evidence type="ECO:0000259" key="13">
    <source>
        <dbReference type="PROSITE" id="PS50885"/>
    </source>
</evidence>
<keyword evidence="7 11" id="KW-0472">Membrane</keyword>
<dbReference type="SMART" id="SM00304">
    <property type="entry name" value="HAMP"/>
    <property type="match status" value="1"/>
</dbReference>
<dbReference type="Pfam" id="PF00015">
    <property type="entry name" value="MCPsignal"/>
    <property type="match status" value="1"/>
</dbReference>
<dbReference type="InterPro" id="IPR033479">
    <property type="entry name" value="dCache_1"/>
</dbReference>
<evidence type="ECO:0000256" key="6">
    <source>
        <dbReference type="ARBA" id="ARBA00022989"/>
    </source>
</evidence>
<feature type="transmembrane region" description="Helical" evidence="11">
    <location>
        <begin position="12"/>
        <end position="35"/>
    </location>
</feature>
<name>A0ABS6PCI7_9PSED</name>
<accession>A0ABS6PCI7</accession>
<evidence type="ECO:0000256" key="7">
    <source>
        <dbReference type="ARBA" id="ARBA00023136"/>
    </source>
</evidence>
<dbReference type="PROSITE" id="PS50885">
    <property type="entry name" value="HAMP"/>
    <property type="match status" value="1"/>
</dbReference>
<sequence length="661" mass="71280">MPAFRTIQARYTLFLVLFILLLSVLTVVGISQLVAPKLRQTEEQVALNRIAEVAEQIQGELNKVQAQQRSITQTVPLLDSAAIDAVLPGLVDQYGELKVFGGGIWPLPGQREAGRNKFSTFWHRDASGKLAVNTFWNSDAAPNYYDQSWYKGGMQTPRGQCAWAAAYKDDASAEPRTNCAMAIQKNGAAWGVSTIDVTLGFFNDLVARKEKDLNAQMLIVEADGKIISNSSRINGPIVLKNISELNSPFASQVKAGLQQRDRTQRSEFDDNGEASTFFMRPIEGTPWFLATALPTRTITAQRDDVLGTLSLLQIPLVILLVLWQVYAIRQLIQRMKALKANIDSLSSGDADLTRRITIRAEDELGAIGHSVNAFIAYLQNMIGEVTQATGAMASSLDNLQRTSAHTSQILLRHASETDQTVTAINEMSSTAESVAQNAAETAAFTRRANENADRSRVVVGEASGSVVALIDEVASATHKVESMQQDAQRITEILGVIGAIAGQTNLLALNAAIEAARAGEQGRGFAVVADEVRALAARTQASTSEINEMLSRLTQGVSSSVSAMENTQASCQSAADATARVNAGLDEMAGSVGHINSLSAQIATAAEQQSAVTEEINRSMVQIRQMVDELVQSGQASELNTRQLAEANGRVSAIMGRFKVR</sequence>
<keyword evidence="3" id="KW-0488">Methylation</keyword>
<dbReference type="CDD" id="cd11386">
    <property type="entry name" value="MCP_signal"/>
    <property type="match status" value="1"/>
</dbReference>
<evidence type="ECO:0000313" key="14">
    <source>
        <dbReference type="EMBL" id="MBV4458183.1"/>
    </source>
</evidence>
<evidence type="ECO:0000256" key="9">
    <source>
        <dbReference type="ARBA" id="ARBA00029447"/>
    </source>
</evidence>
<keyword evidence="5 11" id="KW-0812">Transmembrane</keyword>
<comment type="similarity">
    <text evidence="9">Belongs to the methyl-accepting chemotaxis (MCP) protein family.</text>
</comment>
<evidence type="ECO:0000256" key="5">
    <source>
        <dbReference type="ARBA" id="ARBA00022692"/>
    </source>
</evidence>
<gene>
    <name evidence="14" type="ORF">KVG96_09505</name>
</gene>
<evidence type="ECO:0000256" key="11">
    <source>
        <dbReference type="SAM" id="Phobius"/>
    </source>
</evidence>
<evidence type="ECO:0000256" key="3">
    <source>
        <dbReference type="ARBA" id="ARBA00022481"/>
    </source>
</evidence>
<dbReference type="PROSITE" id="PS50111">
    <property type="entry name" value="CHEMOTAXIS_TRANSDUC_2"/>
    <property type="match status" value="1"/>
</dbReference>
<proteinExistence type="inferred from homology"/>
<comment type="caution">
    <text evidence="14">The sequence shown here is derived from an EMBL/GenBank/DDBJ whole genome shotgun (WGS) entry which is preliminary data.</text>
</comment>
<reference evidence="14 15" key="1">
    <citation type="submission" date="2021-06" db="EMBL/GenBank/DDBJ databases">
        <title>Updating the genus Pseudomonas: Description of 43 new species and partition of the Pseudomonas putida group.</title>
        <authorList>
            <person name="Girard L."/>
            <person name="Lood C."/>
            <person name="Vandamme P."/>
            <person name="Rokni-Zadeh H."/>
            <person name="Van Noort V."/>
            <person name="Hofte M."/>
            <person name="Lavigne R."/>
            <person name="De Mot R."/>
        </authorList>
    </citation>
    <scope>NUCLEOTIDE SEQUENCE [LARGE SCALE GENOMIC DNA]</scope>
    <source>
        <strain evidence="14 15">COR58</strain>
    </source>
</reference>
<dbReference type="PANTHER" id="PTHR32089:SF55">
    <property type="entry name" value="METHYL ACCEPTING SENSORY TRANSDUCER WITH CACHE_2 SMALL MOLECULE BINDING DOMAIN"/>
    <property type="match status" value="1"/>
</dbReference>
<keyword evidence="2" id="KW-1003">Cell membrane</keyword>
<dbReference type="SMART" id="SM00283">
    <property type="entry name" value="MA"/>
    <property type="match status" value="1"/>
</dbReference>
<dbReference type="Pfam" id="PF02743">
    <property type="entry name" value="dCache_1"/>
    <property type="match status" value="1"/>
</dbReference>
<keyword evidence="6 11" id="KW-1133">Transmembrane helix</keyword>